<dbReference type="GO" id="GO:0007095">
    <property type="term" value="P:mitotic G2 DNA damage checkpoint signaling"/>
    <property type="evidence" value="ECO:0007669"/>
    <property type="project" value="TreeGrafter"/>
</dbReference>
<dbReference type="GO" id="GO:0004527">
    <property type="term" value="F:exonuclease activity"/>
    <property type="evidence" value="ECO:0007669"/>
    <property type="project" value="UniProtKB-KW"/>
</dbReference>
<dbReference type="SUPFAM" id="SSF56300">
    <property type="entry name" value="Metallo-dependent phosphatases"/>
    <property type="match status" value="1"/>
</dbReference>
<keyword evidence="5" id="KW-0158">Chromosome</keyword>
<keyword evidence="10" id="KW-0269">Exonuclease</keyword>
<comment type="caution">
    <text evidence="16">The sequence shown here is derived from an EMBL/GenBank/DDBJ whole genome shotgun (WGS) entry which is preliminary data.</text>
</comment>
<name>A0A815YXX1_9BILA</name>
<comment type="cofactor">
    <cofactor evidence="1">
        <name>Mn(2+)</name>
        <dbReference type="ChEBI" id="CHEBI:29035"/>
    </cofactor>
</comment>
<comment type="similarity">
    <text evidence="4">Belongs to the MRE11/RAD32 family.</text>
</comment>
<feature type="non-terminal residue" evidence="16">
    <location>
        <position position="1"/>
    </location>
</feature>
<keyword evidence="6" id="KW-0540">Nuclease</keyword>
<dbReference type="AlphaFoldDB" id="A0A815YXX1"/>
<dbReference type="Proteomes" id="UP000681722">
    <property type="component" value="Unassembled WGS sequence"/>
</dbReference>
<dbReference type="GO" id="GO:0031573">
    <property type="term" value="P:mitotic intra-S DNA damage checkpoint signaling"/>
    <property type="evidence" value="ECO:0007669"/>
    <property type="project" value="TreeGrafter"/>
</dbReference>
<protein>
    <recommendedName>
        <fullName evidence="15">Calcineurin-like phosphoesterase domain-containing protein</fullName>
    </recommendedName>
</protein>
<dbReference type="GO" id="GO:0042138">
    <property type="term" value="P:meiotic DNA double-strand break formation"/>
    <property type="evidence" value="ECO:0007669"/>
    <property type="project" value="TreeGrafter"/>
</dbReference>
<dbReference type="GO" id="GO:0000014">
    <property type="term" value="F:single-stranded DNA endodeoxyribonuclease activity"/>
    <property type="evidence" value="ECO:0007669"/>
    <property type="project" value="TreeGrafter"/>
</dbReference>
<evidence type="ECO:0000256" key="7">
    <source>
        <dbReference type="ARBA" id="ARBA00022759"/>
    </source>
</evidence>
<keyword evidence="7" id="KW-0255">Endonuclease</keyword>
<evidence type="ECO:0000256" key="13">
    <source>
        <dbReference type="ARBA" id="ARBA00023242"/>
    </source>
</evidence>
<dbReference type="EMBL" id="CAJNOQ010030738">
    <property type="protein sequence ID" value="CAF1576349.1"/>
    <property type="molecule type" value="Genomic_DNA"/>
</dbReference>
<dbReference type="EMBL" id="CAJOBC010096629">
    <property type="protein sequence ID" value="CAF4441507.1"/>
    <property type="molecule type" value="Genomic_DNA"/>
</dbReference>
<evidence type="ECO:0000313" key="17">
    <source>
        <dbReference type="EMBL" id="CAF4441507.1"/>
    </source>
</evidence>
<dbReference type="InterPro" id="IPR041796">
    <property type="entry name" value="Mre11_N"/>
</dbReference>
<evidence type="ECO:0000256" key="4">
    <source>
        <dbReference type="ARBA" id="ARBA00009028"/>
    </source>
</evidence>
<keyword evidence="9" id="KW-0378">Hydrolase</keyword>
<dbReference type="Pfam" id="PF00149">
    <property type="entry name" value="Metallophos"/>
    <property type="match status" value="1"/>
</dbReference>
<evidence type="ECO:0000256" key="11">
    <source>
        <dbReference type="ARBA" id="ARBA00023204"/>
    </source>
</evidence>
<dbReference type="InterPro" id="IPR029052">
    <property type="entry name" value="Metallo-depent_PP-like"/>
</dbReference>
<evidence type="ECO:0000256" key="8">
    <source>
        <dbReference type="ARBA" id="ARBA00022763"/>
    </source>
</evidence>
<dbReference type="GO" id="GO:0097552">
    <property type="term" value="P:mitochondrial double-strand break repair via homologous recombination"/>
    <property type="evidence" value="ECO:0007669"/>
    <property type="project" value="TreeGrafter"/>
</dbReference>
<evidence type="ECO:0000259" key="15">
    <source>
        <dbReference type="Pfam" id="PF00149"/>
    </source>
</evidence>
<dbReference type="Gene3D" id="3.60.21.10">
    <property type="match status" value="1"/>
</dbReference>
<dbReference type="CDD" id="cd00840">
    <property type="entry name" value="MPP_Mre11_N"/>
    <property type="match status" value="1"/>
</dbReference>
<evidence type="ECO:0000256" key="12">
    <source>
        <dbReference type="ARBA" id="ARBA00023211"/>
    </source>
</evidence>
<dbReference type="GO" id="GO:0030870">
    <property type="term" value="C:Mre11 complex"/>
    <property type="evidence" value="ECO:0007669"/>
    <property type="project" value="TreeGrafter"/>
</dbReference>
<proteinExistence type="inferred from homology"/>
<keyword evidence="14" id="KW-0469">Meiosis</keyword>
<evidence type="ECO:0000313" key="18">
    <source>
        <dbReference type="Proteomes" id="UP000663829"/>
    </source>
</evidence>
<keyword evidence="11" id="KW-0234">DNA repair</keyword>
<evidence type="ECO:0000313" key="16">
    <source>
        <dbReference type="EMBL" id="CAF1576349.1"/>
    </source>
</evidence>
<keyword evidence="13" id="KW-0539">Nucleus</keyword>
<keyword evidence="8" id="KW-0227">DNA damage</keyword>
<evidence type="ECO:0000256" key="14">
    <source>
        <dbReference type="ARBA" id="ARBA00023254"/>
    </source>
</evidence>
<evidence type="ECO:0000256" key="5">
    <source>
        <dbReference type="ARBA" id="ARBA00022454"/>
    </source>
</evidence>
<evidence type="ECO:0000256" key="1">
    <source>
        <dbReference type="ARBA" id="ARBA00001936"/>
    </source>
</evidence>
<dbReference type="PANTHER" id="PTHR10139:SF1">
    <property type="entry name" value="DOUBLE-STRAND BREAK REPAIR PROTEIN MRE11"/>
    <property type="match status" value="1"/>
</dbReference>
<dbReference type="FunFam" id="3.60.21.10:FF:000011">
    <property type="entry name" value="Double-strand break repair protein"/>
    <property type="match status" value="1"/>
</dbReference>
<evidence type="ECO:0000256" key="9">
    <source>
        <dbReference type="ARBA" id="ARBA00022801"/>
    </source>
</evidence>
<dbReference type="GO" id="GO:0006303">
    <property type="term" value="P:double-strand break repair via nonhomologous end joining"/>
    <property type="evidence" value="ECO:0007669"/>
    <property type="project" value="TreeGrafter"/>
</dbReference>
<dbReference type="OrthoDB" id="30417at2759"/>
<evidence type="ECO:0000256" key="2">
    <source>
        <dbReference type="ARBA" id="ARBA00004123"/>
    </source>
</evidence>
<reference evidence="16" key="1">
    <citation type="submission" date="2021-02" db="EMBL/GenBank/DDBJ databases">
        <authorList>
            <person name="Nowell W R."/>
        </authorList>
    </citation>
    <scope>NUCLEOTIDE SEQUENCE</scope>
</reference>
<sequence>MPISPVLVSHNLSPSMDASSDETSAPSDDDVFKILITTDNHLGYSERDDERSRDSVTTFEECLQIAKDQNVDLILLGGDLFHENKPSSHVMLECISLLRKYCLGDKTIEFKLVSDEKINFSSNQTNSFPWANFKDPNLNVSIPVFSIHGNHDDPSGANPLCPLDLLSSCGLVNYFGNVQVLENININPLLFRKGVTNLSIYGLGSIRDERLHRIFLKNQINLLRPTNTPDDWFNIFVIHQNRVAHGPKNYIPEQFLHEFLDIIIWGHEHDCRITPEFNTVQNFYVIQPGSSIATSLSEGEQLQKHV</sequence>
<dbReference type="InterPro" id="IPR004843">
    <property type="entry name" value="Calcineurin-like_PHP"/>
</dbReference>
<evidence type="ECO:0000256" key="10">
    <source>
        <dbReference type="ARBA" id="ARBA00022839"/>
    </source>
</evidence>
<comment type="subcellular location">
    <subcellularLocation>
        <location evidence="3">Chromosome</location>
    </subcellularLocation>
    <subcellularLocation>
        <location evidence="2">Nucleus</location>
    </subcellularLocation>
</comment>
<evidence type="ECO:0000256" key="3">
    <source>
        <dbReference type="ARBA" id="ARBA00004286"/>
    </source>
</evidence>
<accession>A0A815YXX1</accession>
<dbReference type="GO" id="GO:0000724">
    <property type="term" value="P:double-strand break repair via homologous recombination"/>
    <property type="evidence" value="ECO:0007669"/>
    <property type="project" value="TreeGrafter"/>
</dbReference>
<evidence type="ECO:0000256" key="6">
    <source>
        <dbReference type="ARBA" id="ARBA00022722"/>
    </source>
</evidence>
<keyword evidence="12" id="KW-0464">Manganese</keyword>
<gene>
    <name evidence="16" type="ORF">GPM918_LOCUS40754</name>
    <name evidence="17" type="ORF">SRO942_LOCUS41731</name>
</gene>
<dbReference type="Proteomes" id="UP000663829">
    <property type="component" value="Unassembled WGS sequence"/>
</dbReference>
<dbReference type="PANTHER" id="PTHR10139">
    <property type="entry name" value="DOUBLE-STRAND BREAK REPAIR PROTEIN MRE11"/>
    <property type="match status" value="1"/>
</dbReference>
<dbReference type="GO" id="GO:0035861">
    <property type="term" value="C:site of double-strand break"/>
    <property type="evidence" value="ECO:0007669"/>
    <property type="project" value="TreeGrafter"/>
</dbReference>
<organism evidence="16 18">
    <name type="scientific">Didymodactylos carnosus</name>
    <dbReference type="NCBI Taxonomy" id="1234261"/>
    <lineage>
        <taxon>Eukaryota</taxon>
        <taxon>Metazoa</taxon>
        <taxon>Spiralia</taxon>
        <taxon>Gnathifera</taxon>
        <taxon>Rotifera</taxon>
        <taxon>Eurotatoria</taxon>
        <taxon>Bdelloidea</taxon>
        <taxon>Philodinida</taxon>
        <taxon>Philodinidae</taxon>
        <taxon>Didymodactylos</taxon>
    </lineage>
</organism>
<keyword evidence="18" id="KW-1185">Reference proteome</keyword>
<dbReference type="GO" id="GO:0000723">
    <property type="term" value="P:telomere maintenance"/>
    <property type="evidence" value="ECO:0007669"/>
    <property type="project" value="TreeGrafter"/>
</dbReference>
<feature type="domain" description="Calcineurin-like phosphoesterase" evidence="15">
    <location>
        <begin position="32"/>
        <end position="270"/>
    </location>
</feature>